<organism evidence="1 2">
    <name type="scientific">Dictyostelium purpureum</name>
    <name type="common">Slime mold</name>
    <dbReference type="NCBI Taxonomy" id="5786"/>
    <lineage>
        <taxon>Eukaryota</taxon>
        <taxon>Amoebozoa</taxon>
        <taxon>Evosea</taxon>
        <taxon>Eumycetozoa</taxon>
        <taxon>Dictyostelia</taxon>
        <taxon>Dictyosteliales</taxon>
        <taxon>Dictyosteliaceae</taxon>
        <taxon>Dictyostelium</taxon>
    </lineage>
</organism>
<name>F0ZXA8_DICPU</name>
<dbReference type="AlphaFoldDB" id="F0ZXA8"/>
<dbReference type="RefSeq" id="XP_003292056.1">
    <property type="nucleotide sequence ID" value="XM_003292008.1"/>
</dbReference>
<sequence>MSSTAIKVIDEKEIARLMAITQGTPEYFSERKKSPACGSDLAAMIGVNPIKPL</sequence>
<dbReference type="Proteomes" id="UP000001064">
    <property type="component" value="Unassembled WGS sequence"/>
</dbReference>
<reference evidence="2" key="1">
    <citation type="journal article" date="2011" name="Genome Biol.">
        <title>Comparative genomics of the social amoebae Dictyostelium discoideum and Dictyostelium purpureum.</title>
        <authorList>
            <consortium name="US DOE Joint Genome Institute (JGI-PGF)"/>
            <person name="Sucgang R."/>
            <person name="Kuo A."/>
            <person name="Tian X."/>
            <person name="Salerno W."/>
            <person name="Parikh A."/>
            <person name="Feasley C.L."/>
            <person name="Dalin E."/>
            <person name="Tu H."/>
            <person name="Huang E."/>
            <person name="Barry K."/>
            <person name="Lindquist E."/>
            <person name="Shapiro H."/>
            <person name="Bruce D."/>
            <person name="Schmutz J."/>
            <person name="Salamov A."/>
            <person name="Fey P."/>
            <person name="Gaudet P."/>
            <person name="Anjard C."/>
            <person name="Babu M.M."/>
            <person name="Basu S."/>
            <person name="Bushmanova Y."/>
            <person name="van der Wel H."/>
            <person name="Katoh-Kurasawa M."/>
            <person name="Dinh C."/>
            <person name="Coutinho P.M."/>
            <person name="Saito T."/>
            <person name="Elias M."/>
            <person name="Schaap P."/>
            <person name="Kay R.R."/>
            <person name="Henrissat B."/>
            <person name="Eichinger L."/>
            <person name="Rivero F."/>
            <person name="Putnam N.H."/>
            <person name="West C.M."/>
            <person name="Loomis W.F."/>
            <person name="Chisholm R.L."/>
            <person name="Shaulsky G."/>
            <person name="Strassmann J.E."/>
            <person name="Queller D.C."/>
            <person name="Kuspa A."/>
            <person name="Grigoriev I.V."/>
        </authorList>
    </citation>
    <scope>NUCLEOTIDE SEQUENCE [LARGE SCALE GENOMIC DNA]</scope>
    <source>
        <strain evidence="2">QSDP1</strain>
    </source>
</reference>
<evidence type="ECO:0000313" key="2">
    <source>
        <dbReference type="Proteomes" id="UP000001064"/>
    </source>
</evidence>
<proteinExistence type="predicted"/>
<dbReference type="InParanoid" id="F0ZXA8"/>
<protein>
    <submittedName>
        <fullName evidence="1">Uncharacterized protein</fullName>
    </submittedName>
</protein>
<evidence type="ECO:0000313" key="1">
    <source>
        <dbReference type="EMBL" id="EGC31423.1"/>
    </source>
</evidence>
<dbReference type="VEuPathDB" id="AmoebaDB:DICPUDRAFT_156735"/>
<dbReference type="KEGG" id="dpp:DICPUDRAFT_156735"/>
<dbReference type="GeneID" id="10505804"/>
<dbReference type="EMBL" id="GL871255">
    <property type="protein sequence ID" value="EGC31423.1"/>
    <property type="molecule type" value="Genomic_DNA"/>
</dbReference>
<accession>F0ZXA8</accession>
<gene>
    <name evidence="1" type="ORF">DICPUDRAFT_156735</name>
</gene>
<keyword evidence="2" id="KW-1185">Reference proteome</keyword>